<feature type="domain" description="ABC3 transporter permease C-terminal" evidence="7">
    <location>
        <begin position="275"/>
        <end position="394"/>
    </location>
</feature>
<feature type="domain" description="ABC3 transporter permease C-terminal" evidence="7">
    <location>
        <begin position="659"/>
        <end position="775"/>
    </location>
</feature>
<dbReference type="EMBL" id="FRFD01000015">
    <property type="protein sequence ID" value="SHO53805.1"/>
    <property type="molecule type" value="Genomic_DNA"/>
</dbReference>
<evidence type="ECO:0000256" key="3">
    <source>
        <dbReference type="ARBA" id="ARBA00022692"/>
    </source>
</evidence>
<reference evidence="8 9" key="1">
    <citation type="submission" date="2016-12" db="EMBL/GenBank/DDBJ databases">
        <authorList>
            <person name="Song W.-J."/>
            <person name="Kurnit D.M."/>
        </authorList>
    </citation>
    <scope>NUCLEOTIDE SEQUENCE [LARGE SCALE GENOMIC DNA]</scope>
    <source>
        <strain evidence="8 9">DSM 12503</strain>
    </source>
</reference>
<evidence type="ECO:0000259" key="7">
    <source>
        <dbReference type="Pfam" id="PF02687"/>
    </source>
</evidence>
<keyword evidence="2" id="KW-1003">Cell membrane</keyword>
<keyword evidence="9" id="KW-1185">Reference proteome</keyword>
<gene>
    <name evidence="8" type="ORF">SAMN02745217_04292</name>
</gene>
<dbReference type="PANTHER" id="PTHR30287:SF2">
    <property type="entry name" value="BLL1001 PROTEIN"/>
    <property type="match status" value="1"/>
</dbReference>
<dbReference type="GO" id="GO:0005886">
    <property type="term" value="C:plasma membrane"/>
    <property type="evidence" value="ECO:0007669"/>
    <property type="project" value="UniProtKB-SubCell"/>
</dbReference>
<feature type="transmembrane region" description="Helical" evidence="6">
    <location>
        <begin position="658"/>
        <end position="681"/>
    </location>
</feature>
<sequence>MDILTLLKANIKYKKGALISVAVLMLIVTAALTAVISANDNFGRNLRDAQKSVDTGDLVLMIDEKYATDELLNKIKTDPTVGRMRDVKNLTSFSAVTNGKEVTNRTTFIAFNEKERQFFLFNKKGTGFVTTIEAPGKGEIYVPFSFQQLYNCKIGNTFTIKTNHGDVPFRIKGFIEEPFTGGYFLGVKQVYISTDDYNKVLAGKADDVSVIEQKLTSSHMLHIYQKTGSTLSPGEFKRELSKSSGISDYGTTLSKEDAIGYTLIFNNIGGGILYVFILLLFFIVLIVMGHSISTGIEMDYVNLGVLKSQGFTSKKLRLLFFLQYLLAEGLGAVLGIFVSIPFVRLLGGIFQPITGILATTELSLVKCLLLLAGILLIESLFLLVKTTRIGKISPVRAISGGLASIYFDSRLKAPIGKRALSLSLALRQFTSNKRQYAGTIAIVSILAYFMISMTVLANCMLPESVQESFGGVVHDVALALNDSFQMDKAKEIEKEIEKISPVKGSLYANYKYIAINGEEYNCVIYDDPEQFKSILKGRAPLYQNEIIITEILSDEIGKSIGDTVILSYHGKKGEYLISGLYQSMRDLGKCFAMSLAAQEQLAEERLTDGYIQLAEKEKAGDVVSMLNEKFPSLLKASVSKDEDGIGDMIQLALNTIAITIYTVSILFILVVVNMVCGKMFLKEKKDIGIYKALGFTTRSLRLQFALRFLILSALGSAAGTLMCLLFNNRMLSMLLRTVGITNFTTDFRISTILAPTALICTCFFLFSYLASKKVQRVEIRELITE</sequence>
<dbReference type="Pfam" id="PF02687">
    <property type="entry name" value="FtsX"/>
    <property type="match status" value="2"/>
</dbReference>
<keyword evidence="5 6" id="KW-0472">Membrane</keyword>
<dbReference type="InterPro" id="IPR038766">
    <property type="entry name" value="Membrane_comp_ABC_pdt"/>
</dbReference>
<dbReference type="PANTHER" id="PTHR30287">
    <property type="entry name" value="MEMBRANE COMPONENT OF PREDICTED ABC SUPERFAMILY METABOLITE UPTAKE TRANSPORTER"/>
    <property type="match status" value="1"/>
</dbReference>
<proteinExistence type="predicted"/>
<evidence type="ECO:0000313" key="8">
    <source>
        <dbReference type="EMBL" id="SHO53805.1"/>
    </source>
</evidence>
<evidence type="ECO:0000256" key="1">
    <source>
        <dbReference type="ARBA" id="ARBA00004651"/>
    </source>
</evidence>
<evidence type="ECO:0000256" key="6">
    <source>
        <dbReference type="SAM" id="Phobius"/>
    </source>
</evidence>
<organism evidence="8 9">
    <name type="scientific">Anaerocolumna xylanovorans DSM 12503</name>
    <dbReference type="NCBI Taxonomy" id="1121345"/>
    <lineage>
        <taxon>Bacteria</taxon>
        <taxon>Bacillati</taxon>
        <taxon>Bacillota</taxon>
        <taxon>Clostridia</taxon>
        <taxon>Lachnospirales</taxon>
        <taxon>Lachnospiraceae</taxon>
        <taxon>Anaerocolumna</taxon>
    </lineage>
</organism>
<feature type="transmembrane region" description="Helical" evidence="6">
    <location>
        <begin position="747"/>
        <end position="770"/>
    </location>
</feature>
<feature type="transmembrane region" description="Helical" evidence="6">
    <location>
        <begin position="268"/>
        <end position="288"/>
    </location>
</feature>
<dbReference type="InterPro" id="IPR003838">
    <property type="entry name" value="ABC3_permease_C"/>
</dbReference>
<comment type="subcellular location">
    <subcellularLocation>
        <location evidence="1">Cell membrane</location>
        <topology evidence="1">Multi-pass membrane protein</topology>
    </subcellularLocation>
</comment>
<protein>
    <submittedName>
        <fullName evidence="8">FtsX-like permease family protein</fullName>
    </submittedName>
</protein>
<evidence type="ECO:0000256" key="4">
    <source>
        <dbReference type="ARBA" id="ARBA00022989"/>
    </source>
</evidence>
<dbReference type="STRING" id="1121345.SAMN02745217_04292"/>
<dbReference type="Proteomes" id="UP000184612">
    <property type="component" value="Unassembled WGS sequence"/>
</dbReference>
<feature type="transmembrane region" description="Helical" evidence="6">
    <location>
        <begin position="436"/>
        <end position="457"/>
    </location>
</feature>
<accession>A0A1M7YMH9</accession>
<name>A0A1M7YMH9_9FIRM</name>
<keyword evidence="4 6" id="KW-1133">Transmembrane helix</keyword>
<dbReference type="AlphaFoldDB" id="A0A1M7YMH9"/>
<evidence type="ECO:0000313" key="9">
    <source>
        <dbReference type="Proteomes" id="UP000184612"/>
    </source>
</evidence>
<dbReference type="RefSeq" id="WP_073590926.1">
    <property type="nucleotide sequence ID" value="NZ_FRFD01000015.1"/>
</dbReference>
<keyword evidence="3 6" id="KW-0812">Transmembrane</keyword>
<feature type="transmembrane region" description="Helical" evidence="6">
    <location>
        <begin position="363"/>
        <end position="384"/>
    </location>
</feature>
<feature type="transmembrane region" description="Helical" evidence="6">
    <location>
        <begin position="702"/>
        <end position="727"/>
    </location>
</feature>
<evidence type="ECO:0000256" key="5">
    <source>
        <dbReference type="ARBA" id="ARBA00023136"/>
    </source>
</evidence>
<evidence type="ECO:0000256" key="2">
    <source>
        <dbReference type="ARBA" id="ARBA00022475"/>
    </source>
</evidence>
<feature type="transmembrane region" description="Helical" evidence="6">
    <location>
        <begin position="318"/>
        <end position="343"/>
    </location>
</feature>